<evidence type="ECO:0000313" key="3">
    <source>
        <dbReference type="EMBL" id="KAI9634219.1"/>
    </source>
</evidence>
<dbReference type="EMBL" id="JAKWFO010000008">
    <property type="protein sequence ID" value="KAI9634219.1"/>
    <property type="molecule type" value="Genomic_DNA"/>
</dbReference>
<evidence type="ECO:0000313" key="4">
    <source>
        <dbReference type="Proteomes" id="UP001164286"/>
    </source>
</evidence>
<feature type="region of interest" description="Disordered" evidence="2">
    <location>
        <begin position="556"/>
        <end position="655"/>
    </location>
</feature>
<organism evidence="3 4">
    <name type="scientific">Dioszegia hungarica</name>
    <dbReference type="NCBI Taxonomy" id="4972"/>
    <lineage>
        <taxon>Eukaryota</taxon>
        <taxon>Fungi</taxon>
        <taxon>Dikarya</taxon>
        <taxon>Basidiomycota</taxon>
        <taxon>Agaricomycotina</taxon>
        <taxon>Tremellomycetes</taxon>
        <taxon>Tremellales</taxon>
        <taxon>Bulleribasidiaceae</taxon>
        <taxon>Dioszegia</taxon>
    </lineage>
</organism>
<gene>
    <name evidence="3" type="ORF">MKK02DRAFT_38892</name>
</gene>
<name>A0AA38H7E6_9TREE</name>
<keyword evidence="4" id="KW-1185">Reference proteome</keyword>
<evidence type="ECO:0000256" key="2">
    <source>
        <dbReference type="SAM" id="MobiDB-lite"/>
    </source>
</evidence>
<feature type="region of interest" description="Disordered" evidence="2">
    <location>
        <begin position="490"/>
        <end position="527"/>
    </location>
</feature>
<accession>A0AA38H7E6</accession>
<feature type="compositionally biased region" description="Low complexity" evidence="2">
    <location>
        <begin position="633"/>
        <end position="642"/>
    </location>
</feature>
<proteinExistence type="predicted"/>
<dbReference type="Proteomes" id="UP001164286">
    <property type="component" value="Unassembled WGS sequence"/>
</dbReference>
<feature type="compositionally biased region" description="Basic and acidic residues" evidence="2">
    <location>
        <begin position="42"/>
        <end position="62"/>
    </location>
</feature>
<feature type="region of interest" description="Disordered" evidence="2">
    <location>
        <begin position="23"/>
        <end position="86"/>
    </location>
</feature>
<dbReference type="GeneID" id="77729542"/>
<feature type="compositionally biased region" description="Low complexity" evidence="2">
    <location>
        <begin position="562"/>
        <end position="574"/>
    </location>
</feature>
<keyword evidence="1" id="KW-0175">Coiled coil</keyword>
<comment type="caution">
    <text evidence="3">The sequence shown here is derived from an EMBL/GenBank/DDBJ whole genome shotgun (WGS) entry which is preliminary data.</text>
</comment>
<reference evidence="3" key="1">
    <citation type="journal article" date="2022" name="G3 (Bethesda)">
        <title>High quality genome of the basidiomycete yeast Dioszegia hungarica PDD-24b-2 isolated from cloud water.</title>
        <authorList>
            <person name="Jarrige D."/>
            <person name="Haridas S."/>
            <person name="Bleykasten-Grosshans C."/>
            <person name="Joly M."/>
            <person name="Nadalig T."/>
            <person name="Sancelme M."/>
            <person name="Vuilleumier S."/>
            <person name="Grigoriev I.V."/>
            <person name="Amato P."/>
            <person name="Bringel F."/>
        </authorList>
    </citation>
    <scope>NUCLEOTIDE SEQUENCE</scope>
    <source>
        <strain evidence="3">PDD-24b-2</strain>
    </source>
</reference>
<feature type="coiled-coil region" evidence="1">
    <location>
        <begin position="213"/>
        <end position="240"/>
    </location>
</feature>
<sequence length="732" mass="78856">MLLAMLDNRPAPVDPPSLDLTQLNAALASTGPAPLPKRSWHARADRRTTQPRRTSDKSDKSQKSAKSNKSGQSNKSGKSDGRISLKLGKLPPVDLSLPLSRLSEALDLAPLSLPTPSSKERRATKAALALRTLILDPPALEVVALSIPAIPPMPQKGTKGRKSSAQIPQLREKDVERLRTQLLKPEEAKMVIASARNLYIDKPNAAVERAVCLDCSESQADQLIVEAKRIEAARRQKEEHLDAHRFSTLKSAPPPPPRLPVLLSLFAGLTSIGTAVQASGADSNIMTLGLFEPASAMSLHRPLAGALPSADTLRRGFDALINAESKIYLYDGPSHKNIHPPLDRISVYTYWWGFEIALPPPTLEYLDRAKSIATSILNLLSVIVYAVPGGTRELAPFVGVLSRYIENEWNLLKSQDKGKGVVCGATWFIPAALTARPWDFGEETLRDRNENHEISINPPEPPEEAIVRVSGPKGEAEGVVLGVGRGLGIGNVEATPSHPTSPGAPATRDPSQTIGPGWKKKAPIPAPHAHTQVICDEHRSMHTGAVNPSPLAHTLASVDEGQSQPSSANSSAVSTPEIEVWVKPAETKRSPSILSTSRFKRSKQKAKPPPIDPSKANAPIDSPLDSPAASSIPTPSDTASTPKPTPPSPRPATDTSLVTLADHFVSDTLRLLKGTLGRKGGRPARNIPWHHKHGDEKKEGMTGSLAQESGAKKGIRHGRSLFELRRFYNRSM</sequence>
<evidence type="ECO:0000256" key="1">
    <source>
        <dbReference type="SAM" id="Coils"/>
    </source>
</evidence>
<feature type="region of interest" description="Disordered" evidence="2">
    <location>
        <begin position="675"/>
        <end position="714"/>
    </location>
</feature>
<feature type="compositionally biased region" description="Low complexity" evidence="2">
    <location>
        <begin position="64"/>
        <end position="76"/>
    </location>
</feature>
<dbReference type="AlphaFoldDB" id="A0AA38H7E6"/>
<dbReference type="RefSeq" id="XP_052943996.1">
    <property type="nucleotide sequence ID" value="XM_053090337.1"/>
</dbReference>
<protein>
    <submittedName>
        <fullName evidence="3">Uncharacterized protein</fullName>
    </submittedName>
</protein>